<evidence type="ECO:0000313" key="14">
    <source>
        <dbReference type="EMBL" id="HFG19648.1"/>
    </source>
</evidence>
<evidence type="ECO:0000256" key="4">
    <source>
        <dbReference type="ARBA" id="ARBA00012583"/>
    </source>
</evidence>
<name>A0A7C3DMR3_MEIRU</name>
<dbReference type="PANTHER" id="PTHR10859">
    <property type="entry name" value="GLYCOSYL TRANSFERASE"/>
    <property type="match status" value="1"/>
</dbReference>
<protein>
    <recommendedName>
        <fullName evidence="4">dolichyl-phosphate beta-glucosyltransferase</fullName>
        <ecNumber evidence="4">2.4.1.117</ecNumber>
    </recommendedName>
</protein>
<dbReference type="CDD" id="cd04188">
    <property type="entry name" value="DPG_synthase"/>
    <property type="match status" value="1"/>
</dbReference>
<evidence type="ECO:0000256" key="5">
    <source>
        <dbReference type="ARBA" id="ARBA00022676"/>
    </source>
</evidence>
<evidence type="ECO:0000256" key="3">
    <source>
        <dbReference type="ARBA" id="ARBA00006739"/>
    </source>
</evidence>
<evidence type="ECO:0000256" key="1">
    <source>
        <dbReference type="ARBA" id="ARBA00004389"/>
    </source>
</evidence>
<comment type="catalytic activity">
    <reaction evidence="12">
        <text>a di-trans,poly-cis-dolichyl phosphate + UDP-alpha-D-glucose = a di-trans,poly-cis-dolichyl beta-D-glucosyl phosphate + UDP</text>
        <dbReference type="Rhea" id="RHEA:15401"/>
        <dbReference type="Rhea" id="RHEA-COMP:19498"/>
        <dbReference type="Rhea" id="RHEA-COMP:19502"/>
        <dbReference type="ChEBI" id="CHEBI:57525"/>
        <dbReference type="ChEBI" id="CHEBI:57683"/>
        <dbReference type="ChEBI" id="CHEBI:58223"/>
        <dbReference type="ChEBI" id="CHEBI:58885"/>
        <dbReference type="EC" id="2.4.1.117"/>
    </reaction>
    <physiologicalReaction direction="left-to-right" evidence="12">
        <dbReference type="Rhea" id="RHEA:15402"/>
    </physiologicalReaction>
</comment>
<dbReference type="GO" id="GO:0004581">
    <property type="term" value="F:dolichyl-phosphate beta-glucosyltransferase activity"/>
    <property type="evidence" value="ECO:0007669"/>
    <property type="project" value="UniProtKB-EC"/>
</dbReference>
<evidence type="ECO:0000256" key="9">
    <source>
        <dbReference type="ARBA" id="ARBA00022968"/>
    </source>
</evidence>
<dbReference type="SUPFAM" id="SSF53448">
    <property type="entry name" value="Nucleotide-diphospho-sugar transferases"/>
    <property type="match status" value="1"/>
</dbReference>
<keyword evidence="11" id="KW-0472">Membrane</keyword>
<gene>
    <name evidence="14" type="ORF">ENS82_02865</name>
</gene>
<dbReference type="EMBL" id="DSWI01000009">
    <property type="protein sequence ID" value="HFG19648.1"/>
    <property type="molecule type" value="Genomic_DNA"/>
</dbReference>
<comment type="pathway">
    <text evidence="2">Protein modification; protein glycosylation.</text>
</comment>
<dbReference type="EC" id="2.4.1.117" evidence="4"/>
<dbReference type="Gene3D" id="3.90.550.10">
    <property type="entry name" value="Spore Coat Polysaccharide Biosynthesis Protein SpsA, Chain A"/>
    <property type="match status" value="1"/>
</dbReference>
<comment type="similarity">
    <text evidence="3">Belongs to the glycosyltransferase 2 family.</text>
</comment>
<keyword evidence="5" id="KW-0328">Glycosyltransferase</keyword>
<keyword evidence="10" id="KW-1133">Transmembrane helix</keyword>
<evidence type="ECO:0000256" key="6">
    <source>
        <dbReference type="ARBA" id="ARBA00022679"/>
    </source>
</evidence>
<evidence type="ECO:0000256" key="11">
    <source>
        <dbReference type="ARBA" id="ARBA00023136"/>
    </source>
</evidence>
<dbReference type="RefSeq" id="WP_409655784.1">
    <property type="nucleotide sequence ID" value="NZ_JBKBUW010000016.1"/>
</dbReference>
<comment type="caution">
    <text evidence="14">The sequence shown here is derived from an EMBL/GenBank/DDBJ whole genome shotgun (WGS) entry which is preliminary data.</text>
</comment>
<evidence type="ECO:0000256" key="12">
    <source>
        <dbReference type="ARBA" id="ARBA00045097"/>
    </source>
</evidence>
<dbReference type="InterPro" id="IPR035518">
    <property type="entry name" value="DPG_synthase"/>
</dbReference>
<keyword evidence="6 14" id="KW-0808">Transferase</keyword>
<sequence length="259" mass="28848">MSYADFERWRDQECPNPKLSVVIPAYNESERILPTLGAFAVVVSGMELCWELIVSDDGSVDGTADLVERLGWKNLRVLRHANTGKGGAVRRGVLAAKGQRVLFADADNSTPIEELPRLLAKLDEGFDLAVGSRAAEGAKEENKSLVRHLASWGLRSLARWLSGVTVKDTQCGFKLFSRKAVQELFPRQRMMGFSFDLELLYLANRLGLKVAEVPVRWFDAPGSKVDPVKDSLKFLKDILEIRRLDRQGVYQSASAEVRG</sequence>
<keyword evidence="8" id="KW-0256">Endoplasmic reticulum</keyword>
<dbReference type="AlphaFoldDB" id="A0A7C3DMR3"/>
<organism evidence="14">
    <name type="scientific">Meiothermus ruber</name>
    <dbReference type="NCBI Taxonomy" id="277"/>
    <lineage>
        <taxon>Bacteria</taxon>
        <taxon>Thermotogati</taxon>
        <taxon>Deinococcota</taxon>
        <taxon>Deinococci</taxon>
        <taxon>Thermales</taxon>
        <taxon>Thermaceae</taxon>
        <taxon>Meiothermus</taxon>
    </lineage>
</organism>
<dbReference type="Pfam" id="PF00535">
    <property type="entry name" value="Glycos_transf_2"/>
    <property type="match status" value="1"/>
</dbReference>
<dbReference type="InterPro" id="IPR029044">
    <property type="entry name" value="Nucleotide-diphossugar_trans"/>
</dbReference>
<keyword evidence="7" id="KW-0812">Transmembrane</keyword>
<accession>A0A7C3DMR3</accession>
<comment type="subcellular location">
    <subcellularLocation>
        <location evidence="1">Endoplasmic reticulum membrane</location>
        <topology evidence="1">Single-pass membrane protein</topology>
    </subcellularLocation>
</comment>
<feature type="domain" description="Glycosyltransferase 2-like" evidence="13">
    <location>
        <begin position="20"/>
        <end position="185"/>
    </location>
</feature>
<evidence type="ECO:0000256" key="7">
    <source>
        <dbReference type="ARBA" id="ARBA00022692"/>
    </source>
</evidence>
<dbReference type="GO" id="GO:0006487">
    <property type="term" value="P:protein N-linked glycosylation"/>
    <property type="evidence" value="ECO:0007669"/>
    <property type="project" value="TreeGrafter"/>
</dbReference>
<dbReference type="InterPro" id="IPR001173">
    <property type="entry name" value="Glyco_trans_2-like"/>
</dbReference>
<proteinExistence type="inferred from homology"/>
<dbReference type="PANTHER" id="PTHR10859:SF91">
    <property type="entry name" value="DOLICHYL-PHOSPHATE BETA-GLUCOSYLTRANSFERASE"/>
    <property type="match status" value="1"/>
</dbReference>
<evidence type="ECO:0000256" key="8">
    <source>
        <dbReference type="ARBA" id="ARBA00022824"/>
    </source>
</evidence>
<keyword evidence="9" id="KW-0735">Signal-anchor</keyword>
<evidence type="ECO:0000256" key="2">
    <source>
        <dbReference type="ARBA" id="ARBA00004922"/>
    </source>
</evidence>
<evidence type="ECO:0000259" key="13">
    <source>
        <dbReference type="Pfam" id="PF00535"/>
    </source>
</evidence>
<reference evidence="14" key="1">
    <citation type="journal article" date="2020" name="mSystems">
        <title>Genome- and Community-Level Interaction Insights into Carbon Utilization and Element Cycling Functions of Hydrothermarchaeota in Hydrothermal Sediment.</title>
        <authorList>
            <person name="Zhou Z."/>
            <person name="Liu Y."/>
            <person name="Xu W."/>
            <person name="Pan J."/>
            <person name="Luo Z.H."/>
            <person name="Li M."/>
        </authorList>
    </citation>
    <scope>NUCLEOTIDE SEQUENCE [LARGE SCALE GENOMIC DNA]</scope>
    <source>
        <strain evidence="14">SpSt-524</strain>
    </source>
</reference>
<evidence type="ECO:0000256" key="10">
    <source>
        <dbReference type="ARBA" id="ARBA00022989"/>
    </source>
</evidence>